<evidence type="ECO:0000256" key="6">
    <source>
        <dbReference type="PROSITE-ProRule" id="PRU00284"/>
    </source>
</evidence>
<dbReference type="SUPFAM" id="SSF58104">
    <property type="entry name" value="Methyl-accepting chemotaxis protein (MCP) signaling domain"/>
    <property type="match status" value="1"/>
</dbReference>
<evidence type="ECO:0000313" key="12">
    <source>
        <dbReference type="Proteomes" id="UP000215509"/>
    </source>
</evidence>
<dbReference type="PANTHER" id="PTHR32089">
    <property type="entry name" value="METHYL-ACCEPTING CHEMOTAXIS PROTEIN MCPB"/>
    <property type="match status" value="1"/>
</dbReference>
<feature type="coiled-coil region" evidence="7">
    <location>
        <begin position="79"/>
        <end position="106"/>
    </location>
</feature>
<dbReference type="AlphaFoldDB" id="A0A229URC5"/>
<keyword evidence="2" id="KW-1003">Cell membrane</keyword>
<dbReference type="Pfam" id="PF00672">
    <property type="entry name" value="HAMP"/>
    <property type="match status" value="1"/>
</dbReference>
<feature type="domain" description="Methyl-accepting transducer" evidence="9">
    <location>
        <begin position="283"/>
        <end position="554"/>
    </location>
</feature>
<evidence type="ECO:0008006" key="13">
    <source>
        <dbReference type="Google" id="ProtNLM"/>
    </source>
</evidence>
<dbReference type="SMART" id="SM00283">
    <property type="entry name" value="MA"/>
    <property type="match status" value="1"/>
</dbReference>
<evidence type="ECO:0000259" key="9">
    <source>
        <dbReference type="PROSITE" id="PS50111"/>
    </source>
</evidence>
<keyword evidence="12" id="KW-1185">Reference proteome</keyword>
<dbReference type="GO" id="GO:0005886">
    <property type="term" value="C:plasma membrane"/>
    <property type="evidence" value="ECO:0007669"/>
    <property type="project" value="UniProtKB-SubCell"/>
</dbReference>
<sequence length="569" mass="61642">MFKNISLQWKLLFAFGVLILLLGGSIGGNYYGFKQIVAFNQEVLATADDQKVAMQFTNTVALLYSDQADLIINENAEAIQAYGKKAETLKAQLAKLVESADSDEEKQWAEQIKISTESYLATFDKIQAVYNQRKGMSTDALKNAYKQLDDETDQHKQKLIATTAAFLQFNDKQLQEANQKQSSLIEKNMSLSLLILPIAIAFGLAFAILLTRLITKPISRLLEATERVAKGDLTLTLASTSKDEIGRLTAGFSVMIANLQHIIREVGDHAIQVSASTEQLTASAEQTSRATEHIAETIQQVAVESDHQVQLVQETSDAVNRMSESVNEITVHTDHVVSSSAVASQTAESGTVLIRSAVEQMQAVHETIHQMSEVIHRLAQRSAEIGDMNKIITAIAVQTNLLALNAGIEAARAGEQGRGFAVVAAEVRKLAEQSSHSSQQVEEIIAMVQEETAEAVSSMSKVASGMNDGLGAIQTAGHSFEEIHHAVSDVNTHIQNAYESLQGISQHTGHMVAAIDSIVGITQTTSAGAQNVSAATQEQLASMEEVASSSSHLARMAEDLSQLIKRFKL</sequence>
<gene>
    <name evidence="11" type="ORF">CF651_13050</name>
</gene>
<keyword evidence="8" id="KW-0812">Transmembrane</keyword>
<evidence type="ECO:0000259" key="10">
    <source>
        <dbReference type="PROSITE" id="PS50885"/>
    </source>
</evidence>
<dbReference type="PANTHER" id="PTHR32089:SF112">
    <property type="entry name" value="LYSOZYME-LIKE PROTEIN-RELATED"/>
    <property type="match status" value="1"/>
</dbReference>
<evidence type="ECO:0000256" key="2">
    <source>
        <dbReference type="ARBA" id="ARBA00022475"/>
    </source>
</evidence>
<dbReference type="EMBL" id="NMQW01000017">
    <property type="protein sequence ID" value="OXM86137.1"/>
    <property type="molecule type" value="Genomic_DNA"/>
</dbReference>
<dbReference type="PRINTS" id="PR00260">
    <property type="entry name" value="CHEMTRNSDUCR"/>
</dbReference>
<evidence type="ECO:0000256" key="1">
    <source>
        <dbReference type="ARBA" id="ARBA00004236"/>
    </source>
</evidence>
<evidence type="ECO:0000256" key="4">
    <source>
        <dbReference type="ARBA" id="ARBA00023224"/>
    </source>
</evidence>
<dbReference type="InterPro" id="IPR004090">
    <property type="entry name" value="Chemotax_Me-accpt_rcpt"/>
</dbReference>
<evidence type="ECO:0000256" key="3">
    <source>
        <dbReference type="ARBA" id="ARBA00023136"/>
    </source>
</evidence>
<evidence type="ECO:0000256" key="5">
    <source>
        <dbReference type="ARBA" id="ARBA00029447"/>
    </source>
</evidence>
<dbReference type="Pfam" id="PF00015">
    <property type="entry name" value="MCPsignal"/>
    <property type="match status" value="1"/>
</dbReference>
<proteinExistence type="inferred from homology"/>
<keyword evidence="8" id="KW-1133">Transmembrane helix</keyword>
<feature type="domain" description="HAMP" evidence="10">
    <location>
        <begin position="212"/>
        <end position="264"/>
    </location>
</feature>
<dbReference type="OrthoDB" id="358716at2"/>
<dbReference type="PROSITE" id="PS50885">
    <property type="entry name" value="HAMP"/>
    <property type="match status" value="1"/>
</dbReference>
<comment type="caution">
    <text evidence="11">The sequence shown here is derived from an EMBL/GenBank/DDBJ whole genome shotgun (WGS) entry which is preliminary data.</text>
</comment>
<organism evidence="11 12">
    <name type="scientific">Paenibacillus rigui</name>
    <dbReference type="NCBI Taxonomy" id="554312"/>
    <lineage>
        <taxon>Bacteria</taxon>
        <taxon>Bacillati</taxon>
        <taxon>Bacillota</taxon>
        <taxon>Bacilli</taxon>
        <taxon>Bacillales</taxon>
        <taxon>Paenibacillaceae</taxon>
        <taxon>Paenibacillus</taxon>
    </lineage>
</organism>
<dbReference type="InterPro" id="IPR004089">
    <property type="entry name" value="MCPsignal_dom"/>
</dbReference>
<reference evidence="11 12" key="1">
    <citation type="submission" date="2017-07" db="EMBL/GenBank/DDBJ databases">
        <title>Genome sequencing and assembly of Paenibacillus rigui.</title>
        <authorList>
            <person name="Mayilraj S."/>
        </authorList>
    </citation>
    <scope>NUCLEOTIDE SEQUENCE [LARGE SCALE GENOMIC DNA]</scope>
    <source>
        <strain evidence="11 12">JCM 16352</strain>
    </source>
</reference>
<name>A0A229URC5_9BACL</name>
<dbReference type="RefSeq" id="WP_094015286.1">
    <property type="nucleotide sequence ID" value="NZ_NMQW01000017.1"/>
</dbReference>
<comment type="subcellular location">
    <subcellularLocation>
        <location evidence="1">Cell membrane</location>
    </subcellularLocation>
</comment>
<evidence type="ECO:0000256" key="8">
    <source>
        <dbReference type="SAM" id="Phobius"/>
    </source>
</evidence>
<dbReference type="Gene3D" id="6.10.340.10">
    <property type="match status" value="1"/>
</dbReference>
<feature type="transmembrane region" description="Helical" evidence="8">
    <location>
        <begin position="189"/>
        <end position="210"/>
    </location>
</feature>
<dbReference type="GO" id="GO:0007165">
    <property type="term" value="P:signal transduction"/>
    <property type="evidence" value="ECO:0007669"/>
    <property type="project" value="UniProtKB-KW"/>
</dbReference>
<accession>A0A229URC5</accession>
<dbReference type="GO" id="GO:0004888">
    <property type="term" value="F:transmembrane signaling receptor activity"/>
    <property type="evidence" value="ECO:0007669"/>
    <property type="project" value="InterPro"/>
</dbReference>
<dbReference type="PROSITE" id="PS50111">
    <property type="entry name" value="CHEMOTAXIS_TRANSDUC_2"/>
    <property type="match status" value="1"/>
</dbReference>
<dbReference type="CDD" id="cd11386">
    <property type="entry name" value="MCP_signal"/>
    <property type="match status" value="1"/>
</dbReference>
<keyword evidence="7" id="KW-0175">Coiled coil</keyword>
<dbReference type="InterPro" id="IPR003660">
    <property type="entry name" value="HAMP_dom"/>
</dbReference>
<dbReference type="SMART" id="SM00304">
    <property type="entry name" value="HAMP"/>
    <property type="match status" value="1"/>
</dbReference>
<evidence type="ECO:0000256" key="7">
    <source>
        <dbReference type="SAM" id="Coils"/>
    </source>
</evidence>
<dbReference type="CDD" id="cd06225">
    <property type="entry name" value="HAMP"/>
    <property type="match status" value="1"/>
</dbReference>
<evidence type="ECO:0000313" key="11">
    <source>
        <dbReference type="EMBL" id="OXM86137.1"/>
    </source>
</evidence>
<keyword evidence="3 8" id="KW-0472">Membrane</keyword>
<keyword evidence="4 6" id="KW-0807">Transducer</keyword>
<dbReference type="Gene3D" id="1.10.287.950">
    <property type="entry name" value="Methyl-accepting chemotaxis protein"/>
    <property type="match status" value="1"/>
</dbReference>
<dbReference type="Proteomes" id="UP000215509">
    <property type="component" value="Unassembled WGS sequence"/>
</dbReference>
<comment type="similarity">
    <text evidence="5">Belongs to the methyl-accepting chemotaxis (MCP) protein family.</text>
</comment>
<dbReference type="GO" id="GO:0006935">
    <property type="term" value="P:chemotaxis"/>
    <property type="evidence" value="ECO:0007669"/>
    <property type="project" value="InterPro"/>
</dbReference>
<protein>
    <recommendedName>
        <fullName evidence="13">Methyl-accepting chemotaxis protein</fullName>
    </recommendedName>
</protein>